<dbReference type="InterPro" id="IPR001901">
    <property type="entry name" value="Translocase_SecE/Sec61-g"/>
</dbReference>
<dbReference type="NCBIfam" id="TIGR00964">
    <property type="entry name" value="secE_bact"/>
    <property type="match status" value="1"/>
</dbReference>
<keyword evidence="8 9" id="KW-0472">Membrane</keyword>
<evidence type="ECO:0000256" key="7">
    <source>
        <dbReference type="ARBA" id="ARBA00023010"/>
    </source>
</evidence>
<dbReference type="Gene3D" id="1.20.5.1030">
    <property type="entry name" value="Preprotein translocase secy subunit"/>
    <property type="match status" value="1"/>
</dbReference>
<reference evidence="10 11" key="1">
    <citation type="submission" date="2020-08" db="EMBL/GenBank/DDBJ databases">
        <title>Genome sequencing of Purple Non-Sulfur Bacteria from various extreme environments.</title>
        <authorList>
            <person name="Mayer M."/>
        </authorList>
    </citation>
    <scope>NUCLEOTIDE SEQUENCE [LARGE SCALE GENOMIC DNA]</scope>
    <source>
        <strain evidence="10 11">JA135</strain>
    </source>
</reference>
<evidence type="ECO:0000313" key="10">
    <source>
        <dbReference type="EMBL" id="MBB4285875.1"/>
    </source>
</evidence>
<keyword evidence="6 9" id="KW-1133">Transmembrane helix</keyword>
<keyword evidence="5 9" id="KW-0653">Protein transport</keyword>
<dbReference type="Proteomes" id="UP000555728">
    <property type="component" value="Unassembled WGS sequence"/>
</dbReference>
<comment type="subunit">
    <text evidence="9">Component of the Sec protein translocase complex. Heterotrimer consisting of SecY, SecE and SecG subunits. The heterotrimers can form oligomers, although 1 heterotrimer is thought to be able to translocate proteins. Interacts with the ribosome. Interacts with SecDF, and other proteins may be involved. Interacts with SecA.</text>
</comment>
<dbReference type="InterPro" id="IPR038379">
    <property type="entry name" value="SecE_sf"/>
</dbReference>
<dbReference type="PANTHER" id="PTHR33910:SF1">
    <property type="entry name" value="PROTEIN TRANSLOCASE SUBUNIT SECE"/>
    <property type="match status" value="1"/>
</dbReference>
<evidence type="ECO:0000256" key="1">
    <source>
        <dbReference type="ARBA" id="ARBA00004370"/>
    </source>
</evidence>
<dbReference type="AlphaFoldDB" id="A0A7W6RZ24"/>
<comment type="similarity">
    <text evidence="9">Belongs to the SecE/SEC61-gamma family.</text>
</comment>
<dbReference type="GO" id="GO:0009306">
    <property type="term" value="P:protein secretion"/>
    <property type="evidence" value="ECO:0007669"/>
    <property type="project" value="UniProtKB-UniRule"/>
</dbReference>
<comment type="caution">
    <text evidence="10">The sequence shown here is derived from an EMBL/GenBank/DDBJ whole genome shotgun (WGS) entry which is preliminary data.</text>
</comment>
<evidence type="ECO:0000256" key="6">
    <source>
        <dbReference type="ARBA" id="ARBA00022989"/>
    </source>
</evidence>
<keyword evidence="2 9" id="KW-0813">Transport</keyword>
<dbReference type="GO" id="GO:0008320">
    <property type="term" value="F:protein transmembrane transporter activity"/>
    <property type="evidence" value="ECO:0007669"/>
    <property type="project" value="UniProtKB-UniRule"/>
</dbReference>
<dbReference type="Pfam" id="PF00584">
    <property type="entry name" value="SecE"/>
    <property type="match status" value="1"/>
</dbReference>
<dbReference type="EMBL" id="JACIGI010000010">
    <property type="protein sequence ID" value="MBB4285875.1"/>
    <property type="molecule type" value="Genomic_DNA"/>
</dbReference>
<dbReference type="GO" id="GO:0005886">
    <property type="term" value="C:plasma membrane"/>
    <property type="evidence" value="ECO:0007669"/>
    <property type="project" value="UniProtKB-SubCell"/>
</dbReference>
<feature type="transmembrane region" description="Helical" evidence="9">
    <location>
        <begin position="29"/>
        <end position="49"/>
    </location>
</feature>
<organism evidence="10 11">
    <name type="scientific">Roseospira goensis</name>
    <dbReference type="NCBI Taxonomy" id="391922"/>
    <lineage>
        <taxon>Bacteria</taxon>
        <taxon>Pseudomonadati</taxon>
        <taxon>Pseudomonadota</taxon>
        <taxon>Alphaproteobacteria</taxon>
        <taxon>Rhodospirillales</taxon>
        <taxon>Rhodospirillaceae</taxon>
        <taxon>Roseospira</taxon>
    </lineage>
</organism>
<dbReference type="PANTHER" id="PTHR33910">
    <property type="entry name" value="PROTEIN TRANSLOCASE SUBUNIT SECE"/>
    <property type="match status" value="1"/>
</dbReference>
<evidence type="ECO:0000256" key="2">
    <source>
        <dbReference type="ARBA" id="ARBA00022448"/>
    </source>
</evidence>
<accession>A0A7W6RZ24</accession>
<proteinExistence type="inferred from homology"/>
<protein>
    <recommendedName>
        <fullName evidence="9">Protein translocase subunit SecE</fullName>
    </recommendedName>
</protein>
<dbReference type="GO" id="GO:0065002">
    <property type="term" value="P:intracellular protein transmembrane transport"/>
    <property type="evidence" value="ECO:0007669"/>
    <property type="project" value="UniProtKB-UniRule"/>
</dbReference>
<gene>
    <name evidence="9" type="primary">secE</name>
    <name evidence="10" type="ORF">GGD88_001595</name>
</gene>
<evidence type="ECO:0000256" key="3">
    <source>
        <dbReference type="ARBA" id="ARBA00022475"/>
    </source>
</evidence>
<dbReference type="InterPro" id="IPR005807">
    <property type="entry name" value="SecE_bac"/>
</dbReference>
<evidence type="ECO:0000256" key="8">
    <source>
        <dbReference type="ARBA" id="ARBA00023136"/>
    </source>
</evidence>
<keyword evidence="3 9" id="KW-1003">Cell membrane</keyword>
<dbReference type="HAMAP" id="MF_00422">
    <property type="entry name" value="SecE"/>
    <property type="match status" value="1"/>
</dbReference>
<keyword evidence="11" id="KW-1185">Reference proteome</keyword>
<name>A0A7W6RZ24_9PROT</name>
<evidence type="ECO:0000313" key="11">
    <source>
        <dbReference type="Proteomes" id="UP000555728"/>
    </source>
</evidence>
<dbReference type="GO" id="GO:0043952">
    <property type="term" value="P:protein transport by the Sec complex"/>
    <property type="evidence" value="ECO:0007669"/>
    <property type="project" value="UniProtKB-UniRule"/>
</dbReference>
<comment type="function">
    <text evidence="9">Essential subunit of the Sec protein translocation channel SecYEG. Clamps together the 2 halves of SecY. May contact the channel plug during translocation.</text>
</comment>
<dbReference type="RefSeq" id="WP_184433843.1">
    <property type="nucleotide sequence ID" value="NZ_JACIGI010000010.1"/>
</dbReference>
<comment type="subcellular location">
    <subcellularLocation>
        <location evidence="9">Cell membrane</location>
        <topology evidence="9">Single-pass membrane protein</topology>
    </subcellularLocation>
    <subcellularLocation>
        <location evidence="1">Membrane</location>
    </subcellularLocation>
</comment>
<dbReference type="GO" id="GO:0006605">
    <property type="term" value="P:protein targeting"/>
    <property type="evidence" value="ECO:0007669"/>
    <property type="project" value="UniProtKB-UniRule"/>
</dbReference>
<evidence type="ECO:0000256" key="5">
    <source>
        <dbReference type="ARBA" id="ARBA00022927"/>
    </source>
</evidence>
<keyword evidence="4 9" id="KW-0812">Transmembrane</keyword>
<evidence type="ECO:0000256" key="9">
    <source>
        <dbReference type="HAMAP-Rule" id="MF_00422"/>
    </source>
</evidence>
<sequence length="65" mass="7277">MAKTNPGQFVRQVRQELNKVTWPSRKETGISTLMVFVMVFLAALFFFVVDQGLAWGVQLIFGLGG</sequence>
<keyword evidence="7 9" id="KW-0811">Translocation</keyword>
<evidence type="ECO:0000256" key="4">
    <source>
        <dbReference type="ARBA" id="ARBA00022692"/>
    </source>
</evidence>